<feature type="coiled-coil region" evidence="1">
    <location>
        <begin position="221"/>
        <end position="262"/>
    </location>
</feature>
<evidence type="ECO:0000256" key="1">
    <source>
        <dbReference type="SAM" id="Coils"/>
    </source>
</evidence>
<keyword evidence="1" id="KW-0175">Coiled coil</keyword>
<gene>
    <name evidence="2" type="ORF">RQP18_03250</name>
</gene>
<proteinExistence type="predicted"/>
<organism evidence="2 3">
    <name type="scientific">Salinicoccus bachuensis</name>
    <dbReference type="NCBI Taxonomy" id="3136731"/>
    <lineage>
        <taxon>Bacteria</taxon>
        <taxon>Bacillati</taxon>
        <taxon>Bacillota</taxon>
        <taxon>Bacilli</taxon>
        <taxon>Bacillales</taxon>
        <taxon>Staphylococcaceae</taxon>
        <taxon>Salinicoccus</taxon>
    </lineage>
</organism>
<reference evidence="3" key="1">
    <citation type="submission" date="2023-10" db="EMBL/GenBank/DDBJ databases">
        <title>Genome analysis and identification of Salinococcus sp. Bachu38 nov., a PGPR from the rhizosphere of Tamarix.</title>
        <authorList>
            <person name="Liang Z."/>
            <person name="Zhang X."/>
            <person name="Jia J."/>
            <person name="Chen X."/>
            <person name="Wang Y."/>
            <person name="Wang Q."/>
            <person name="Wang R."/>
        </authorList>
    </citation>
    <scope>NUCLEOTIDE SEQUENCE [LARGE SCALE GENOMIC DNA]</scope>
    <source>
        <strain evidence="3">Bachu38</strain>
    </source>
</reference>
<sequence length="279" mass="32656">MEKQAVIISEDEDTPIFNYDNIQETGSLKRYHHSLAYIIDEGDDRDHLLKFSDGKLGWVKLENSIYLGQKDKETVKMKEDPLIFDRKMNPNKDLSLKLSNRLCTSSYTTLHNKEMLEAINFRGKLAGFVKKDSYHKAVEVSEYASIKKQVPLYQDSDQKIKRFMLNEGQEVLIQVYFRDISLAKVSATIEGKEFIGWIKGDFDLQDNEDIKTASNKYDVNIEASANVISELMDRIIKLEEDKTELREKYSKLEKIYRNLRSSRLGKLQIYYWNLKKGRR</sequence>
<dbReference type="EMBL" id="CP138333">
    <property type="protein sequence ID" value="WZX30212.1"/>
    <property type="molecule type" value="Genomic_DNA"/>
</dbReference>
<evidence type="ECO:0000313" key="3">
    <source>
        <dbReference type="Proteomes" id="UP001455384"/>
    </source>
</evidence>
<evidence type="ECO:0000313" key="2">
    <source>
        <dbReference type="EMBL" id="WZX30212.1"/>
    </source>
</evidence>
<keyword evidence="3" id="KW-1185">Reference proteome</keyword>
<dbReference type="Proteomes" id="UP001455384">
    <property type="component" value="Chromosome"/>
</dbReference>
<dbReference type="RefSeq" id="WP_342388731.1">
    <property type="nucleotide sequence ID" value="NZ_CP138333.2"/>
</dbReference>
<protein>
    <submittedName>
        <fullName evidence="2">Uncharacterized protein</fullName>
    </submittedName>
</protein>
<name>A0ABZ3CK95_9STAP</name>
<accession>A0ABZ3CK95</accession>